<dbReference type="EMBL" id="CAADFG010000052">
    <property type="protein sequence ID" value="VFJ93098.1"/>
    <property type="molecule type" value="Genomic_DNA"/>
</dbReference>
<gene>
    <name evidence="3" type="ORF">BECKH772A_GA0070896_1005212</name>
    <name evidence="4" type="ORF">BECKH772B_GA0070898_1005112</name>
    <name evidence="5" type="ORF">BECKH772C_GA0070978_1004711</name>
</gene>
<sequence>MNPMRTDPIPPTGSPFHIHADSAYRAWRDAKLADYPTRTEELCVTIRDPRALTRSEYDELLARCRKTNMALYRSAIGPEADRDIPPRLGARFGLHRLDRNPGSDEDAITSVTVTDTGGRGEFIPYTDRPLQWHTDGYYNAPHRQIRGFLLHCARPAQSGGENALLDPEIAYILLREENPGFIAALMAPDALTIPAHVVDGAVRRPERSGPVFSVAPDGALHMRYTMRTRNIHWKPDPELRLALAFLERLLSSDSPYLFRATLEPGWGILNNNVLHDRSGFVDSPDNPRLLYRARYYDRIADMA</sequence>
<dbReference type="SUPFAM" id="SSF51197">
    <property type="entry name" value="Clavaminate synthase-like"/>
    <property type="match status" value="1"/>
</dbReference>
<keyword evidence="4" id="KW-0223">Dioxygenase</keyword>
<evidence type="ECO:0000313" key="5">
    <source>
        <dbReference type="EMBL" id="VFK00507.1"/>
    </source>
</evidence>
<dbReference type="Pfam" id="PF02668">
    <property type="entry name" value="TauD"/>
    <property type="match status" value="1"/>
</dbReference>
<name>A0A450UMS1_9GAMM</name>
<dbReference type="EMBL" id="CAADFI010000051">
    <property type="protein sequence ID" value="VFJ93846.1"/>
    <property type="molecule type" value="Genomic_DNA"/>
</dbReference>
<dbReference type="InterPro" id="IPR003819">
    <property type="entry name" value="TauD/TfdA-like"/>
</dbReference>
<protein>
    <submittedName>
        <fullName evidence="4">Taurine catabolism dioxygenase TauD, TfdA family</fullName>
    </submittedName>
</protein>
<dbReference type="InterPro" id="IPR042098">
    <property type="entry name" value="TauD-like_sf"/>
</dbReference>
<organism evidence="4">
    <name type="scientific">Candidatus Kentrum eta</name>
    <dbReference type="NCBI Taxonomy" id="2126337"/>
    <lineage>
        <taxon>Bacteria</taxon>
        <taxon>Pseudomonadati</taxon>
        <taxon>Pseudomonadota</taxon>
        <taxon>Gammaproteobacteria</taxon>
        <taxon>Candidatus Kentrum</taxon>
    </lineage>
</organism>
<feature type="domain" description="TauD/TfdA-like" evidence="2">
    <location>
        <begin position="87"/>
        <end position="293"/>
    </location>
</feature>
<dbReference type="EMBL" id="CAADFJ010000047">
    <property type="protein sequence ID" value="VFK00507.1"/>
    <property type="molecule type" value="Genomic_DNA"/>
</dbReference>
<dbReference type="AlphaFoldDB" id="A0A450UMS1"/>
<evidence type="ECO:0000259" key="2">
    <source>
        <dbReference type="Pfam" id="PF02668"/>
    </source>
</evidence>
<keyword evidence="1" id="KW-0560">Oxidoreductase</keyword>
<dbReference type="GO" id="GO:0016706">
    <property type="term" value="F:2-oxoglutarate-dependent dioxygenase activity"/>
    <property type="evidence" value="ECO:0007669"/>
    <property type="project" value="UniProtKB-ARBA"/>
</dbReference>
<dbReference type="Gene3D" id="3.60.130.10">
    <property type="entry name" value="Clavaminate synthase-like"/>
    <property type="match status" value="1"/>
</dbReference>
<accession>A0A450UMS1</accession>
<reference evidence="4" key="1">
    <citation type="submission" date="2019-02" db="EMBL/GenBank/DDBJ databases">
        <authorList>
            <person name="Gruber-Vodicka R. H."/>
            <person name="Seah K. B. B."/>
        </authorList>
    </citation>
    <scope>NUCLEOTIDE SEQUENCE</scope>
    <source>
        <strain evidence="5">BECK_SA2B12</strain>
        <strain evidence="3">BECK_SA2B15</strain>
        <strain evidence="4">BECK_SA2B20</strain>
    </source>
</reference>
<evidence type="ECO:0000256" key="1">
    <source>
        <dbReference type="ARBA" id="ARBA00023002"/>
    </source>
</evidence>
<evidence type="ECO:0000313" key="4">
    <source>
        <dbReference type="EMBL" id="VFJ93846.1"/>
    </source>
</evidence>
<proteinExistence type="predicted"/>
<evidence type="ECO:0000313" key="3">
    <source>
        <dbReference type="EMBL" id="VFJ93098.1"/>
    </source>
</evidence>